<evidence type="ECO:0000256" key="1">
    <source>
        <dbReference type="SAM" id="MobiDB-lite"/>
    </source>
</evidence>
<dbReference type="STRING" id="669874.A0A1E4TQ55"/>
<dbReference type="Proteomes" id="UP000094236">
    <property type="component" value="Unassembled WGS sequence"/>
</dbReference>
<feature type="compositionally biased region" description="Acidic residues" evidence="1">
    <location>
        <begin position="73"/>
        <end position="85"/>
    </location>
</feature>
<proteinExistence type="predicted"/>
<gene>
    <name evidence="2" type="ORF">PACTADRAFT_51598</name>
</gene>
<dbReference type="EMBL" id="KV454017">
    <property type="protein sequence ID" value="ODV93849.1"/>
    <property type="molecule type" value="Genomic_DNA"/>
</dbReference>
<feature type="compositionally biased region" description="Polar residues" evidence="1">
    <location>
        <begin position="1"/>
        <end position="19"/>
    </location>
</feature>
<keyword evidence="3" id="KW-1185">Reference proteome</keyword>
<evidence type="ECO:0000313" key="3">
    <source>
        <dbReference type="Proteomes" id="UP000094236"/>
    </source>
</evidence>
<protein>
    <submittedName>
        <fullName evidence="2">Uncharacterized protein</fullName>
    </submittedName>
</protein>
<feature type="region of interest" description="Disordered" evidence="1">
    <location>
        <begin position="1"/>
        <end position="27"/>
    </location>
</feature>
<accession>A0A1E4TQ55</accession>
<feature type="region of interest" description="Disordered" evidence="1">
    <location>
        <begin position="57"/>
        <end position="85"/>
    </location>
</feature>
<evidence type="ECO:0000313" key="2">
    <source>
        <dbReference type="EMBL" id="ODV93849.1"/>
    </source>
</evidence>
<dbReference type="InterPro" id="IPR007727">
    <property type="entry name" value="Spo12"/>
</dbReference>
<name>A0A1E4TQ55_PACTA</name>
<reference evidence="3" key="1">
    <citation type="submission" date="2016-05" db="EMBL/GenBank/DDBJ databases">
        <title>Comparative genomics of biotechnologically important yeasts.</title>
        <authorList>
            <consortium name="DOE Joint Genome Institute"/>
            <person name="Riley R."/>
            <person name="Haridas S."/>
            <person name="Wolfe K.H."/>
            <person name="Lopes M.R."/>
            <person name="Hittinger C.T."/>
            <person name="Goker M."/>
            <person name="Salamov A."/>
            <person name="Wisecaver J."/>
            <person name="Long T.M."/>
            <person name="Aerts A.L."/>
            <person name="Barry K."/>
            <person name="Choi C."/>
            <person name="Clum A."/>
            <person name="Coughlan A.Y."/>
            <person name="Deshpande S."/>
            <person name="Douglass A.P."/>
            <person name="Hanson S.J."/>
            <person name="Klenk H.-P."/>
            <person name="Labutti K."/>
            <person name="Lapidus A."/>
            <person name="Lindquist E."/>
            <person name="Lipzen A."/>
            <person name="Meier-Kolthoff J.P."/>
            <person name="Ohm R.A."/>
            <person name="Otillar R.P."/>
            <person name="Pangilinan J."/>
            <person name="Peng Y."/>
            <person name="Rokas A."/>
            <person name="Rosa C.A."/>
            <person name="Scheuner C."/>
            <person name="Sibirny A.A."/>
            <person name="Slot J.C."/>
            <person name="Stielow J.B."/>
            <person name="Sun H."/>
            <person name="Kurtzman C.P."/>
            <person name="Blackwell M."/>
            <person name="Grigoriev I.V."/>
            <person name="Jeffries T.W."/>
        </authorList>
    </citation>
    <scope>NUCLEOTIDE SEQUENCE [LARGE SCALE GENOMIC DNA]</scope>
    <source>
        <strain evidence="3">NRRL Y-2460</strain>
    </source>
</reference>
<organism evidence="2 3">
    <name type="scientific">Pachysolen tannophilus NRRL Y-2460</name>
    <dbReference type="NCBI Taxonomy" id="669874"/>
    <lineage>
        <taxon>Eukaryota</taxon>
        <taxon>Fungi</taxon>
        <taxon>Dikarya</taxon>
        <taxon>Ascomycota</taxon>
        <taxon>Saccharomycotina</taxon>
        <taxon>Pichiomycetes</taxon>
        <taxon>Pachysolenaceae</taxon>
        <taxon>Pachysolen</taxon>
    </lineage>
</organism>
<dbReference type="Pfam" id="PF05032">
    <property type="entry name" value="Spo12"/>
    <property type="match status" value="1"/>
</dbReference>
<sequence>MSAQIQPLHQKPKAQNQGLQRKLFQKAFPSEIGKNKFASPTDNILSPCSQKLNAHRARFYDKSKPTKLNFSNSDEEKEEEEEEEN</sequence>
<dbReference type="OrthoDB" id="5578329at2759"/>
<dbReference type="AlphaFoldDB" id="A0A1E4TQ55"/>